<evidence type="ECO:0000256" key="2">
    <source>
        <dbReference type="SAM" id="Phobius"/>
    </source>
</evidence>
<keyword evidence="2" id="KW-0472">Membrane</keyword>
<reference evidence="3" key="1">
    <citation type="submission" date="2015-01" db="EMBL/GenBank/DDBJ databases">
        <title>The Genome Sequence of Cladophialophora bantiana CBS 173.52.</title>
        <authorList>
            <consortium name="The Broad Institute Genomics Platform"/>
            <person name="Cuomo C."/>
            <person name="de Hoog S."/>
            <person name="Gorbushina A."/>
            <person name="Stielow B."/>
            <person name="Teixiera M."/>
            <person name="Abouelleil A."/>
            <person name="Chapman S.B."/>
            <person name="Priest M."/>
            <person name="Young S.K."/>
            <person name="Wortman J."/>
            <person name="Nusbaum C."/>
            <person name="Birren B."/>
        </authorList>
    </citation>
    <scope>NUCLEOTIDE SEQUENCE [LARGE SCALE GENOMIC DNA]</scope>
    <source>
        <strain evidence="3">CBS 173.52</strain>
    </source>
</reference>
<name>A0A0D2H7P9_CLAB1</name>
<dbReference type="GeneID" id="27705434"/>
<protein>
    <recommendedName>
        <fullName evidence="5">Major facilitator superfamily (MFS) profile domain-containing protein</fullName>
    </recommendedName>
</protein>
<organism evidence="3 4">
    <name type="scientific">Cladophialophora bantiana (strain ATCC 10958 / CBS 173.52 / CDC B-1940 / NIH 8579)</name>
    <name type="common">Xylohypha bantiana</name>
    <dbReference type="NCBI Taxonomy" id="1442370"/>
    <lineage>
        <taxon>Eukaryota</taxon>
        <taxon>Fungi</taxon>
        <taxon>Dikarya</taxon>
        <taxon>Ascomycota</taxon>
        <taxon>Pezizomycotina</taxon>
        <taxon>Eurotiomycetes</taxon>
        <taxon>Chaetothyriomycetidae</taxon>
        <taxon>Chaetothyriales</taxon>
        <taxon>Herpotrichiellaceae</taxon>
        <taxon>Cladophialophora</taxon>
    </lineage>
</organism>
<proteinExistence type="predicted"/>
<dbReference type="EMBL" id="KN847009">
    <property type="protein sequence ID" value="KIW86885.1"/>
    <property type="molecule type" value="Genomic_DNA"/>
</dbReference>
<feature type="compositionally biased region" description="Polar residues" evidence="1">
    <location>
        <begin position="22"/>
        <end position="38"/>
    </location>
</feature>
<accession>A0A0D2H7P9</accession>
<gene>
    <name evidence="3" type="ORF">Z519_12506</name>
</gene>
<evidence type="ECO:0000313" key="4">
    <source>
        <dbReference type="Proteomes" id="UP000053789"/>
    </source>
</evidence>
<feature type="region of interest" description="Disordered" evidence="1">
    <location>
        <begin position="22"/>
        <end position="48"/>
    </location>
</feature>
<evidence type="ECO:0008006" key="5">
    <source>
        <dbReference type="Google" id="ProtNLM"/>
    </source>
</evidence>
<keyword evidence="2" id="KW-1133">Transmembrane helix</keyword>
<dbReference type="HOGENOM" id="CLU_2359522_0_0_1"/>
<keyword evidence="4" id="KW-1185">Reference proteome</keyword>
<dbReference type="VEuPathDB" id="FungiDB:Z519_12506"/>
<feature type="transmembrane region" description="Helical" evidence="2">
    <location>
        <begin position="59"/>
        <end position="77"/>
    </location>
</feature>
<dbReference type="RefSeq" id="XP_016613554.1">
    <property type="nucleotide sequence ID" value="XM_016770212.1"/>
</dbReference>
<evidence type="ECO:0000313" key="3">
    <source>
        <dbReference type="EMBL" id="KIW86885.1"/>
    </source>
</evidence>
<dbReference type="Proteomes" id="UP000053789">
    <property type="component" value="Unassembled WGS sequence"/>
</dbReference>
<keyword evidence="2" id="KW-0812">Transmembrane</keyword>
<dbReference type="OrthoDB" id="10021397at2759"/>
<dbReference type="AlphaFoldDB" id="A0A0D2H7P9"/>
<evidence type="ECO:0000256" key="1">
    <source>
        <dbReference type="SAM" id="MobiDB-lite"/>
    </source>
</evidence>
<sequence>MRKQAAASTHESLPVLRSVSTLLSGSRENADSLQPSSTKGDEGNQYLGPRSLTTLDGSLLLAILLVTLDASILATAIPQITNHFHTIAGTGWYPAA</sequence>